<dbReference type="PRINTS" id="PR00080">
    <property type="entry name" value="SDRFAMILY"/>
</dbReference>
<dbReference type="Gene3D" id="3.40.50.720">
    <property type="entry name" value="NAD(P)-binding Rossmann-like Domain"/>
    <property type="match status" value="1"/>
</dbReference>
<proteinExistence type="inferred from homology"/>
<feature type="domain" description="Ketoreductase" evidence="4">
    <location>
        <begin position="7"/>
        <end position="189"/>
    </location>
</feature>
<accession>A0ABT1WCF2</accession>
<dbReference type="PRINTS" id="PR00081">
    <property type="entry name" value="GDHRDH"/>
</dbReference>
<evidence type="ECO:0000313" key="6">
    <source>
        <dbReference type="Proteomes" id="UP001204142"/>
    </source>
</evidence>
<organism evidence="5 6">
    <name type="scientific">Limnobacter humi</name>
    <dbReference type="NCBI Taxonomy" id="1778671"/>
    <lineage>
        <taxon>Bacteria</taxon>
        <taxon>Pseudomonadati</taxon>
        <taxon>Pseudomonadota</taxon>
        <taxon>Betaproteobacteria</taxon>
        <taxon>Burkholderiales</taxon>
        <taxon>Burkholderiaceae</taxon>
        <taxon>Limnobacter</taxon>
    </lineage>
</organism>
<dbReference type="NCBIfam" id="NF004825">
    <property type="entry name" value="PRK06181.1"/>
    <property type="match status" value="1"/>
</dbReference>
<dbReference type="InterPro" id="IPR020904">
    <property type="entry name" value="Sc_DH/Rdtase_CS"/>
</dbReference>
<dbReference type="InterPro" id="IPR036291">
    <property type="entry name" value="NAD(P)-bd_dom_sf"/>
</dbReference>
<dbReference type="InterPro" id="IPR002347">
    <property type="entry name" value="SDR_fam"/>
</dbReference>
<dbReference type="EMBL" id="JANIGO010000001">
    <property type="protein sequence ID" value="MCQ8895198.1"/>
    <property type="molecule type" value="Genomic_DNA"/>
</dbReference>
<dbReference type="RefSeq" id="WP_256762871.1">
    <property type="nucleotide sequence ID" value="NZ_JANIGO010000001.1"/>
</dbReference>
<evidence type="ECO:0000256" key="1">
    <source>
        <dbReference type="ARBA" id="ARBA00006484"/>
    </source>
</evidence>
<dbReference type="PANTHER" id="PTHR44196">
    <property type="entry name" value="DEHYDROGENASE/REDUCTASE SDR FAMILY MEMBER 7B"/>
    <property type="match status" value="1"/>
</dbReference>
<protein>
    <submittedName>
        <fullName evidence="5">SDR family oxidoreductase</fullName>
    </submittedName>
</protein>
<evidence type="ECO:0000313" key="5">
    <source>
        <dbReference type="EMBL" id="MCQ8895198.1"/>
    </source>
</evidence>
<dbReference type="PROSITE" id="PS00061">
    <property type="entry name" value="ADH_SHORT"/>
    <property type="match status" value="1"/>
</dbReference>
<comment type="similarity">
    <text evidence="1 3">Belongs to the short-chain dehydrogenases/reductases (SDR) family.</text>
</comment>
<dbReference type="Pfam" id="PF00106">
    <property type="entry name" value="adh_short"/>
    <property type="match status" value="1"/>
</dbReference>
<evidence type="ECO:0000256" key="2">
    <source>
        <dbReference type="ARBA" id="ARBA00023002"/>
    </source>
</evidence>
<comment type="caution">
    <text evidence="5">The sequence shown here is derived from an EMBL/GenBank/DDBJ whole genome shotgun (WGS) entry which is preliminary data.</text>
</comment>
<name>A0ABT1WCF2_9BURK</name>
<sequence>MSWINDKVIIITGASEGIGEALAKRLGPGNTVVIAARRLEKLKEVAAYINAHGGRAHPVACDVSDQAQCEALVEETIKMFGVIDIVVNNAGISMHAWFDDIADLSTYEKLFRTNVMSMIWITHKALPHLKVRDGLIVGVSSLAGKTGVPARTTYCTSKFAMSGFMEALRIELMDTGVDVCGIFPGVVDTDIRRNGLNAEGQRAGISGLTEAGAMTVDECVDEMVQAMEDRKREWVMTSKARLGLKLKPFFPQMIDQMAKNALDENHGGPKT</sequence>
<evidence type="ECO:0000259" key="4">
    <source>
        <dbReference type="SMART" id="SM00822"/>
    </source>
</evidence>
<reference evidence="5 6" key="1">
    <citation type="submission" date="2022-07" db="EMBL/GenBank/DDBJ databases">
        <authorList>
            <person name="Xamxidin M."/>
            <person name="Wu M."/>
        </authorList>
    </citation>
    <scope>NUCLEOTIDE SEQUENCE [LARGE SCALE GENOMIC DNA]</scope>
    <source>
        <strain evidence="5 6">NBRC 111650</strain>
    </source>
</reference>
<dbReference type="SUPFAM" id="SSF51735">
    <property type="entry name" value="NAD(P)-binding Rossmann-fold domains"/>
    <property type="match status" value="1"/>
</dbReference>
<dbReference type="SMART" id="SM00822">
    <property type="entry name" value="PKS_KR"/>
    <property type="match status" value="1"/>
</dbReference>
<dbReference type="InterPro" id="IPR057326">
    <property type="entry name" value="KR_dom"/>
</dbReference>
<gene>
    <name evidence="5" type="ORF">NQT62_01945</name>
</gene>
<dbReference type="Proteomes" id="UP001204142">
    <property type="component" value="Unassembled WGS sequence"/>
</dbReference>
<evidence type="ECO:0000256" key="3">
    <source>
        <dbReference type="RuleBase" id="RU000363"/>
    </source>
</evidence>
<keyword evidence="2" id="KW-0560">Oxidoreductase</keyword>
<keyword evidence="6" id="KW-1185">Reference proteome</keyword>
<dbReference type="PANTHER" id="PTHR44196:SF1">
    <property type="entry name" value="DEHYDROGENASE_REDUCTASE SDR FAMILY MEMBER 7B"/>
    <property type="match status" value="1"/>
</dbReference>